<protein>
    <submittedName>
        <fullName evidence="1">Uncharacterized protein</fullName>
    </submittedName>
</protein>
<proteinExistence type="predicted"/>
<dbReference type="AlphaFoldDB" id="A0A0N9ZU09"/>
<dbReference type="EMBL" id="KT454971">
    <property type="protein sequence ID" value="ALI59408.1"/>
    <property type="molecule type" value="Genomic_DNA"/>
</dbReference>
<evidence type="ECO:0000313" key="1">
    <source>
        <dbReference type="EMBL" id="ALI59408.1"/>
    </source>
</evidence>
<dbReference type="InterPro" id="IPR032128">
    <property type="entry name" value="Pyocin_R2_holin"/>
</dbReference>
<dbReference type="RefSeq" id="WP_019726481.1">
    <property type="nucleotide sequence ID" value="NZ_CAADNY010000079.1"/>
</dbReference>
<name>A0A0N9ZU09_PSEAI</name>
<organism evidence="1">
    <name type="scientific">Pseudomonas aeruginosa</name>
    <dbReference type="NCBI Taxonomy" id="287"/>
    <lineage>
        <taxon>Bacteria</taxon>
        <taxon>Pseudomonadati</taxon>
        <taxon>Pseudomonadota</taxon>
        <taxon>Gammaproteobacteria</taxon>
        <taxon>Pseudomonadales</taxon>
        <taxon>Pseudomonadaceae</taxon>
        <taxon>Pseudomonas</taxon>
    </lineage>
</organism>
<dbReference type="Pfam" id="PF16085">
    <property type="entry name" value="Phage_holin_3_5"/>
    <property type="match status" value="1"/>
</dbReference>
<gene>
    <name evidence="1" type="ORF">CCBH4851_00710</name>
</gene>
<dbReference type="PATRIC" id="fig|287.2965.peg.2269"/>
<reference evidence="1" key="1">
    <citation type="submission" date="2015-08" db="EMBL/GenBank/DDBJ databases">
        <title>Pseudomonas aeruginosa strain CCBH4851 chromosome region.</title>
        <authorList>
            <person name="Silveira M.C."/>
            <person name="Carvalho-Assef A.P.D."/>
            <person name="Albano R.M."/>
        </authorList>
    </citation>
    <scope>NUCLEOTIDE SEQUENCE</scope>
    <source>
        <strain evidence="1">CCBH4851</strain>
    </source>
</reference>
<accession>A0A0N9ZU09</accession>
<sequence length="116" mass="11947">MATENDVQQTLSDIPTWLFVLVSMAGLSGELWRAEAAGLTVSDLLKRVLLRSGASVVFGLASVLLATASGAGLPVAAALGSVVACLGADVASGFYTRWLERKAGGSEVPPRRADSE</sequence>